<dbReference type="Pfam" id="PF00059">
    <property type="entry name" value="Lectin_C"/>
    <property type="match status" value="1"/>
</dbReference>
<proteinExistence type="predicted"/>
<dbReference type="InterPro" id="IPR016187">
    <property type="entry name" value="CTDL_fold"/>
</dbReference>
<dbReference type="PROSITE" id="PS50041">
    <property type="entry name" value="C_TYPE_LECTIN_2"/>
    <property type="match status" value="1"/>
</dbReference>
<dbReference type="Gene3D" id="3.10.100.10">
    <property type="entry name" value="Mannose-Binding Protein A, subunit A"/>
    <property type="match status" value="1"/>
</dbReference>
<dbReference type="SUPFAM" id="SSF56436">
    <property type="entry name" value="C-type lectin-like"/>
    <property type="match status" value="1"/>
</dbReference>
<evidence type="ECO:0000313" key="3">
    <source>
        <dbReference type="Proteomes" id="UP001239994"/>
    </source>
</evidence>
<dbReference type="InterPro" id="IPR016186">
    <property type="entry name" value="C-type_lectin-like/link_sf"/>
</dbReference>
<organism evidence="2 3">
    <name type="scientific">Electrophorus voltai</name>
    <dbReference type="NCBI Taxonomy" id="2609070"/>
    <lineage>
        <taxon>Eukaryota</taxon>
        <taxon>Metazoa</taxon>
        <taxon>Chordata</taxon>
        <taxon>Craniata</taxon>
        <taxon>Vertebrata</taxon>
        <taxon>Euteleostomi</taxon>
        <taxon>Actinopterygii</taxon>
        <taxon>Neopterygii</taxon>
        <taxon>Teleostei</taxon>
        <taxon>Ostariophysi</taxon>
        <taxon>Gymnotiformes</taxon>
        <taxon>Gymnotoidei</taxon>
        <taxon>Gymnotidae</taxon>
        <taxon>Electrophorus</taxon>
    </lineage>
</organism>
<dbReference type="SMART" id="SM00034">
    <property type="entry name" value="CLECT"/>
    <property type="match status" value="1"/>
</dbReference>
<sequence>MVLRQTIDTDTAPPLCILHFEHSRVGVLNLSFLIVLQPQKRLYHFLRKPMTWTEAQSYCRARFSDLATADGANDVASMMAAVDLGYSGSAWIGLNRAVQASWGWSRRDTQLLGFSNWDAGRPNGSGNCIYSEWIYIFRTNQKESNREGQRVRETKV</sequence>
<dbReference type="AlphaFoldDB" id="A0AAD8Z0W6"/>
<evidence type="ECO:0000259" key="1">
    <source>
        <dbReference type="PROSITE" id="PS50041"/>
    </source>
</evidence>
<reference evidence="2" key="1">
    <citation type="submission" date="2023-03" db="EMBL/GenBank/DDBJ databases">
        <title>Electrophorus voltai genome.</title>
        <authorList>
            <person name="Bian C."/>
        </authorList>
    </citation>
    <scope>NUCLEOTIDE SEQUENCE</scope>
    <source>
        <strain evidence="2">CB-2022</strain>
        <tissue evidence="2">Muscle</tissue>
    </source>
</reference>
<dbReference type="PANTHER" id="PTHR45784">
    <property type="entry name" value="C-TYPE LECTIN DOMAIN FAMILY 20 MEMBER A-RELATED"/>
    <property type="match status" value="1"/>
</dbReference>
<dbReference type="Proteomes" id="UP001239994">
    <property type="component" value="Unassembled WGS sequence"/>
</dbReference>
<accession>A0AAD8Z0W6</accession>
<gene>
    <name evidence="2" type="ORF">P4O66_014760</name>
</gene>
<protein>
    <recommendedName>
        <fullName evidence="1">C-type lectin domain-containing protein</fullName>
    </recommendedName>
</protein>
<dbReference type="PANTHER" id="PTHR45784:SF3">
    <property type="entry name" value="C-TYPE LECTIN DOMAIN FAMILY 4 MEMBER K-LIKE-RELATED"/>
    <property type="match status" value="1"/>
</dbReference>
<feature type="domain" description="C-type lectin" evidence="1">
    <location>
        <begin position="38"/>
        <end position="133"/>
    </location>
</feature>
<name>A0AAD8Z0W6_9TELE</name>
<comment type="caution">
    <text evidence="2">The sequence shown here is derived from an EMBL/GenBank/DDBJ whole genome shotgun (WGS) entry which is preliminary data.</text>
</comment>
<dbReference type="InterPro" id="IPR001304">
    <property type="entry name" value="C-type_lectin-like"/>
</dbReference>
<dbReference type="EMBL" id="JAROKS010000021">
    <property type="protein sequence ID" value="KAK1790917.1"/>
    <property type="molecule type" value="Genomic_DNA"/>
</dbReference>
<evidence type="ECO:0000313" key="2">
    <source>
        <dbReference type="EMBL" id="KAK1790917.1"/>
    </source>
</evidence>
<keyword evidence="3" id="KW-1185">Reference proteome</keyword>